<feature type="transmembrane region" description="Helical" evidence="5">
    <location>
        <begin position="262"/>
        <end position="281"/>
    </location>
</feature>
<dbReference type="Pfam" id="PF04932">
    <property type="entry name" value="Wzy_C"/>
    <property type="match status" value="1"/>
</dbReference>
<comment type="subcellular location">
    <subcellularLocation>
        <location evidence="1">Membrane</location>
        <topology evidence="1">Multi-pass membrane protein</topology>
    </subcellularLocation>
</comment>
<dbReference type="GO" id="GO:0016874">
    <property type="term" value="F:ligase activity"/>
    <property type="evidence" value="ECO:0007669"/>
    <property type="project" value="UniProtKB-KW"/>
</dbReference>
<evidence type="ECO:0000256" key="1">
    <source>
        <dbReference type="ARBA" id="ARBA00004141"/>
    </source>
</evidence>
<feature type="transmembrane region" description="Helical" evidence="5">
    <location>
        <begin position="213"/>
        <end position="231"/>
    </location>
</feature>
<name>A0ABT3JDC9_9SPHN</name>
<feature type="transmembrane region" description="Helical" evidence="5">
    <location>
        <begin position="7"/>
        <end position="25"/>
    </location>
</feature>
<evidence type="ECO:0000313" key="7">
    <source>
        <dbReference type="EMBL" id="MCW3797079.1"/>
    </source>
</evidence>
<feature type="transmembrane region" description="Helical" evidence="5">
    <location>
        <begin position="60"/>
        <end position="78"/>
    </location>
</feature>
<evidence type="ECO:0000259" key="6">
    <source>
        <dbReference type="Pfam" id="PF04932"/>
    </source>
</evidence>
<keyword evidence="2 5" id="KW-0812">Transmembrane</keyword>
<comment type="caution">
    <text evidence="7">The sequence shown here is derived from an EMBL/GenBank/DDBJ whole genome shotgun (WGS) entry which is preliminary data.</text>
</comment>
<gene>
    <name evidence="7" type="ORF">OMW55_04570</name>
</gene>
<feature type="transmembrane region" description="Helical" evidence="5">
    <location>
        <begin position="31"/>
        <end position="48"/>
    </location>
</feature>
<dbReference type="RefSeq" id="WP_264881170.1">
    <property type="nucleotide sequence ID" value="NZ_JAPDOB010000001.1"/>
</dbReference>
<reference evidence="7 8" key="1">
    <citation type="submission" date="2022-10" db="EMBL/GenBank/DDBJ databases">
        <title>Sphingomonas sp.</title>
        <authorList>
            <person name="Jin C."/>
        </authorList>
    </citation>
    <scope>NUCLEOTIDE SEQUENCE [LARGE SCALE GENOMIC DNA]</scope>
    <source>
        <strain evidence="7 8">BN140010</strain>
    </source>
</reference>
<protein>
    <submittedName>
        <fullName evidence="7">O-antigen ligase family protein</fullName>
    </submittedName>
</protein>
<dbReference type="PANTHER" id="PTHR37422:SF23">
    <property type="entry name" value="TEICHURONIC ACID BIOSYNTHESIS PROTEIN TUAE"/>
    <property type="match status" value="1"/>
</dbReference>
<dbReference type="InterPro" id="IPR007016">
    <property type="entry name" value="O-antigen_ligase-rel_domated"/>
</dbReference>
<feature type="transmembrane region" description="Helical" evidence="5">
    <location>
        <begin position="237"/>
        <end position="257"/>
    </location>
</feature>
<feature type="transmembrane region" description="Helical" evidence="5">
    <location>
        <begin position="142"/>
        <end position="169"/>
    </location>
</feature>
<organism evidence="7 8">
    <name type="scientific">Sphingomonas arvum</name>
    <dbReference type="NCBI Taxonomy" id="2992113"/>
    <lineage>
        <taxon>Bacteria</taxon>
        <taxon>Pseudomonadati</taxon>
        <taxon>Pseudomonadota</taxon>
        <taxon>Alphaproteobacteria</taxon>
        <taxon>Sphingomonadales</taxon>
        <taxon>Sphingomonadaceae</taxon>
        <taxon>Sphingomonas</taxon>
    </lineage>
</organism>
<proteinExistence type="predicted"/>
<dbReference type="EMBL" id="JAPDOB010000001">
    <property type="protein sequence ID" value="MCW3797079.1"/>
    <property type="molecule type" value="Genomic_DNA"/>
</dbReference>
<evidence type="ECO:0000256" key="4">
    <source>
        <dbReference type="ARBA" id="ARBA00023136"/>
    </source>
</evidence>
<dbReference type="Proteomes" id="UP001526246">
    <property type="component" value="Unassembled WGS sequence"/>
</dbReference>
<keyword evidence="8" id="KW-1185">Reference proteome</keyword>
<feature type="domain" description="O-antigen ligase-related" evidence="6">
    <location>
        <begin position="222"/>
        <end position="360"/>
    </location>
</feature>
<feature type="transmembrane region" description="Helical" evidence="5">
    <location>
        <begin position="352"/>
        <end position="375"/>
    </location>
</feature>
<evidence type="ECO:0000313" key="8">
    <source>
        <dbReference type="Proteomes" id="UP001526246"/>
    </source>
</evidence>
<dbReference type="PANTHER" id="PTHR37422">
    <property type="entry name" value="TEICHURONIC ACID BIOSYNTHESIS PROTEIN TUAE"/>
    <property type="match status" value="1"/>
</dbReference>
<keyword evidence="7" id="KW-0436">Ligase</keyword>
<keyword evidence="4 5" id="KW-0472">Membrane</keyword>
<evidence type="ECO:0000256" key="3">
    <source>
        <dbReference type="ARBA" id="ARBA00022989"/>
    </source>
</evidence>
<evidence type="ECO:0000256" key="5">
    <source>
        <dbReference type="SAM" id="Phobius"/>
    </source>
</evidence>
<dbReference type="InterPro" id="IPR051533">
    <property type="entry name" value="WaaL-like"/>
</dbReference>
<evidence type="ECO:0000256" key="2">
    <source>
        <dbReference type="ARBA" id="ARBA00022692"/>
    </source>
</evidence>
<keyword evidence="3 5" id="KW-1133">Transmembrane helix</keyword>
<feature type="transmembrane region" description="Helical" evidence="5">
    <location>
        <begin position="113"/>
        <end position="133"/>
    </location>
</feature>
<feature type="transmembrane region" description="Helical" evidence="5">
    <location>
        <begin position="181"/>
        <end position="201"/>
    </location>
</feature>
<sequence length="443" mass="46610">MNQRVRHAVVPCYLLLCLFLGGSAQGVWGNLVLQLVGVGILAWALWADDPVSPSRSARQLGWTAAGSILLILLQLIPLPPAVWTLLPGRAPAVTGFRLLGEPLPWLPLSLTPYDSLSCLPPLIPPLAILAAMLRGGVYRSSWLAAAIVLGALASILLGAMQATTGYYYLYPYSSLGSATGFFANGNFLGTLLLTAVAYLAALTSRGRGDDRRGGPLLAIGPLLVLLVGLALSRSLAALLLTLPVVLASVLLFGTALVRSSKWVAWVAAGAAVLALAGYTRLPALTDPNNAVSSASRATIYRTTGEAIAEVFPAGSGAGSFARVYALHEQPAAFQGAYVNHAHNDYLEIALEFGLPGLALLAWFLWWWVGRAIAIWRSPASSAYARAASIASAAILAHSLVDFPARNAALASVLAASVALMAEPRRWSARVVSDERPARHLTLS</sequence>
<accession>A0ABT3JDC9</accession>